<dbReference type="PANTHER" id="PTHR33362:SF5">
    <property type="entry name" value="C4-DICARBOXYLATE TRAP TRANSPORTER LARGE PERMEASE PROTEIN DCTM"/>
    <property type="match status" value="1"/>
</dbReference>
<feature type="transmembrane region" description="Helical" evidence="8">
    <location>
        <begin position="173"/>
        <end position="196"/>
    </location>
</feature>
<comment type="function">
    <text evidence="7">Part of the tripartite ATP-independent periplasmic (TRAP) transport system.</text>
</comment>
<feature type="transmembrane region" description="Helical" evidence="8">
    <location>
        <begin position="412"/>
        <end position="433"/>
    </location>
</feature>
<feature type="transmembrane region" description="Helical" evidence="8">
    <location>
        <begin position="58"/>
        <end position="75"/>
    </location>
</feature>
<dbReference type="RefSeq" id="WP_247243181.1">
    <property type="nucleotide sequence ID" value="NZ_JALJRA010000004.1"/>
</dbReference>
<sequence>MSAEMVILFMFSSMLLSMLTGQRVFAVIGFVGVVAAAVLWGNGGFELGFSAAMKLMKWYPLLTLPLFIFMGYLLSESGIAEDLYKAFHVWMGGLRGGLALGTIGLMVIISAMNGLSVAGMAIGATIALPELLKRGYDKTMVTGVIQAGSSLGILVPPSVVLVLYGMIARQPVGQLWLAGAFPGLLLAALFVIYIVIRCHFNPSLGPVLPKEERNIPLADKLKLLRAGILPLLIFFLMMGLFLMGYTSLVESSAVGALSALVVAAFKRRLGNGVLTRTIEQTLGITCMFMWIILAALCFGAVFDGLGAVRAIEGLLINEWELSPWTILIMMQVSFILMGMFLDDTAMLVIVAPLYIPLVGKLGFDLVWYGVLYTITCQISYMTPPFGYNLFLMRAMAPPQISLGDIYRSVWPFVIIMMIGLAIIMAFPQIALWLPEHVNVRG</sequence>
<feature type="transmembrane region" description="Helical" evidence="8">
    <location>
        <begin position="7"/>
        <end position="38"/>
    </location>
</feature>
<dbReference type="EMBL" id="JBEPLJ010000004">
    <property type="protein sequence ID" value="MET3585119.1"/>
    <property type="molecule type" value="Genomic_DNA"/>
</dbReference>
<comment type="subcellular location">
    <subcellularLocation>
        <location evidence="1 7">Cell inner membrane</location>
        <topology evidence="1 7">Multi-pass membrane protein</topology>
    </subcellularLocation>
</comment>
<proteinExistence type="predicted"/>
<evidence type="ECO:0000256" key="8">
    <source>
        <dbReference type="SAM" id="Phobius"/>
    </source>
</evidence>
<dbReference type="PIRSF" id="PIRSF006066">
    <property type="entry name" value="HI0050"/>
    <property type="match status" value="1"/>
</dbReference>
<feature type="transmembrane region" description="Helical" evidence="8">
    <location>
        <begin position="369"/>
        <end position="391"/>
    </location>
</feature>
<name>A0ABV2H3I5_9HYPH</name>
<reference evidence="10 11" key="1">
    <citation type="submission" date="2024-06" db="EMBL/GenBank/DDBJ databases">
        <title>Genomic Encyclopedia of Type Strains, Phase IV (KMG-IV): sequencing the most valuable type-strain genomes for metagenomic binning, comparative biology and taxonomic classification.</title>
        <authorList>
            <person name="Goeker M."/>
        </authorList>
    </citation>
    <scope>NUCLEOTIDE SEQUENCE [LARGE SCALE GENOMIC DNA]</scope>
    <source>
        <strain evidence="10 11">DSM 105042</strain>
    </source>
</reference>
<keyword evidence="6 8" id="KW-0472">Membrane</keyword>
<evidence type="ECO:0000256" key="4">
    <source>
        <dbReference type="ARBA" id="ARBA00022692"/>
    </source>
</evidence>
<dbReference type="InterPro" id="IPR004681">
    <property type="entry name" value="TRAP_DctM"/>
</dbReference>
<dbReference type="InterPro" id="IPR010656">
    <property type="entry name" value="DctM"/>
</dbReference>
<keyword evidence="2" id="KW-1003">Cell membrane</keyword>
<accession>A0ABV2H3I5</accession>
<keyword evidence="4 8" id="KW-0812">Transmembrane</keyword>
<keyword evidence="3 7" id="KW-0997">Cell inner membrane</keyword>
<evidence type="ECO:0000256" key="5">
    <source>
        <dbReference type="ARBA" id="ARBA00022989"/>
    </source>
</evidence>
<evidence type="ECO:0000256" key="6">
    <source>
        <dbReference type="ARBA" id="ARBA00023136"/>
    </source>
</evidence>
<keyword evidence="5 8" id="KW-1133">Transmembrane helix</keyword>
<feature type="transmembrane region" description="Helical" evidence="8">
    <location>
        <begin position="223"/>
        <end position="245"/>
    </location>
</feature>
<evidence type="ECO:0000256" key="1">
    <source>
        <dbReference type="ARBA" id="ARBA00004429"/>
    </source>
</evidence>
<dbReference type="Proteomes" id="UP001549031">
    <property type="component" value="Unassembled WGS sequence"/>
</dbReference>
<feature type="transmembrane region" description="Helical" evidence="8">
    <location>
        <begin position="144"/>
        <end position="167"/>
    </location>
</feature>
<protein>
    <submittedName>
        <fullName evidence="10">Tripartite ATP-independent transporter DctM subunit</fullName>
    </submittedName>
</protein>
<evidence type="ECO:0000256" key="3">
    <source>
        <dbReference type="ARBA" id="ARBA00022519"/>
    </source>
</evidence>
<feature type="transmembrane region" description="Helical" evidence="8">
    <location>
        <begin position="281"/>
        <end position="301"/>
    </location>
</feature>
<gene>
    <name evidence="10" type="ORF">ABID21_001221</name>
</gene>
<evidence type="ECO:0000256" key="2">
    <source>
        <dbReference type="ARBA" id="ARBA00022475"/>
    </source>
</evidence>
<comment type="caution">
    <text evidence="10">The sequence shown here is derived from an EMBL/GenBank/DDBJ whole genome shotgun (WGS) entry which is preliminary data.</text>
</comment>
<evidence type="ECO:0000259" key="9">
    <source>
        <dbReference type="Pfam" id="PF06808"/>
    </source>
</evidence>
<dbReference type="PANTHER" id="PTHR33362">
    <property type="entry name" value="SIALIC ACID TRAP TRANSPORTER PERMEASE PROTEIN SIAT-RELATED"/>
    <property type="match status" value="1"/>
</dbReference>
<feature type="domain" description="TRAP C4-dicarboxylate transport system permease DctM subunit" evidence="9">
    <location>
        <begin position="13"/>
        <end position="429"/>
    </location>
</feature>
<keyword evidence="7" id="KW-0813">Transport</keyword>
<evidence type="ECO:0000256" key="7">
    <source>
        <dbReference type="RuleBase" id="RU369079"/>
    </source>
</evidence>
<keyword evidence="11" id="KW-1185">Reference proteome</keyword>
<organism evidence="10 11">
    <name type="scientific">Pseudorhizobium tarimense</name>
    <dbReference type="NCBI Taxonomy" id="1079109"/>
    <lineage>
        <taxon>Bacteria</taxon>
        <taxon>Pseudomonadati</taxon>
        <taxon>Pseudomonadota</taxon>
        <taxon>Alphaproteobacteria</taxon>
        <taxon>Hyphomicrobiales</taxon>
        <taxon>Rhizobiaceae</taxon>
        <taxon>Rhizobium/Agrobacterium group</taxon>
        <taxon>Pseudorhizobium</taxon>
    </lineage>
</organism>
<dbReference type="Pfam" id="PF06808">
    <property type="entry name" value="DctM"/>
    <property type="match status" value="1"/>
</dbReference>
<evidence type="ECO:0000313" key="11">
    <source>
        <dbReference type="Proteomes" id="UP001549031"/>
    </source>
</evidence>
<evidence type="ECO:0000313" key="10">
    <source>
        <dbReference type="EMBL" id="MET3585119.1"/>
    </source>
</evidence>